<dbReference type="InterPro" id="IPR050565">
    <property type="entry name" value="LYPA1-2/EST-like"/>
</dbReference>
<dbReference type="RefSeq" id="XP_008876240.1">
    <property type="nucleotide sequence ID" value="XM_008878018.1"/>
</dbReference>
<dbReference type="OrthoDB" id="2418081at2759"/>
<dbReference type="AlphaFoldDB" id="A0A024TNZ1"/>
<dbReference type="GO" id="GO:0008474">
    <property type="term" value="F:palmitoyl-(protein) hydrolase activity"/>
    <property type="evidence" value="ECO:0007669"/>
    <property type="project" value="TreeGrafter"/>
</dbReference>
<dbReference type="EMBL" id="KI913982">
    <property type="protein sequence ID" value="ETV95067.1"/>
    <property type="molecule type" value="Genomic_DNA"/>
</dbReference>
<dbReference type="InterPro" id="IPR029058">
    <property type="entry name" value="AB_hydrolase_fold"/>
</dbReference>
<evidence type="ECO:0000256" key="2">
    <source>
        <dbReference type="ARBA" id="ARBA00022801"/>
    </source>
</evidence>
<accession>A0A024TNZ1</accession>
<evidence type="ECO:0000259" key="3">
    <source>
        <dbReference type="Pfam" id="PF02230"/>
    </source>
</evidence>
<organism evidence="4">
    <name type="scientific">Aphanomyces invadans</name>
    <dbReference type="NCBI Taxonomy" id="157072"/>
    <lineage>
        <taxon>Eukaryota</taxon>
        <taxon>Sar</taxon>
        <taxon>Stramenopiles</taxon>
        <taxon>Oomycota</taxon>
        <taxon>Saprolegniomycetes</taxon>
        <taxon>Saprolegniales</taxon>
        <taxon>Verrucalvaceae</taxon>
        <taxon>Aphanomyces</taxon>
    </lineage>
</organism>
<dbReference type="GO" id="GO:0052689">
    <property type="term" value="F:carboxylic ester hydrolase activity"/>
    <property type="evidence" value="ECO:0007669"/>
    <property type="project" value="TreeGrafter"/>
</dbReference>
<reference evidence="4" key="1">
    <citation type="submission" date="2013-12" db="EMBL/GenBank/DDBJ databases">
        <title>The Genome Sequence of Aphanomyces invadans NJM9701.</title>
        <authorList>
            <consortium name="The Broad Institute Genomics Platform"/>
            <person name="Russ C."/>
            <person name="Tyler B."/>
            <person name="van West P."/>
            <person name="Dieguez-Uribeondo J."/>
            <person name="Young S.K."/>
            <person name="Zeng Q."/>
            <person name="Gargeya S."/>
            <person name="Fitzgerald M."/>
            <person name="Abouelleil A."/>
            <person name="Alvarado L."/>
            <person name="Chapman S.B."/>
            <person name="Gainer-Dewar J."/>
            <person name="Goldberg J."/>
            <person name="Griggs A."/>
            <person name="Gujja S."/>
            <person name="Hansen M."/>
            <person name="Howarth C."/>
            <person name="Imamovic A."/>
            <person name="Ireland A."/>
            <person name="Larimer J."/>
            <person name="McCowan C."/>
            <person name="Murphy C."/>
            <person name="Pearson M."/>
            <person name="Poon T.W."/>
            <person name="Priest M."/>
            <person name="Roberts A."/>
            <person name="Saif S."/>
            <person name="Shea T."/>
            <person name="Sykes S."/>
            <person name="Wortman J."/>
            <person name="Nusbaum C."/>
            <person name="Birren B."/>
        </authorList>
    </citation>
    <scope>NUCLEOTIDE SEQUENCE [LARGE SCALE GENOMIC DNA]</scope>
    <source>
        <strain evidence="4">NJM9701</strain>
    </source>
</reference>
<dbReference type="GO" id="GO:0005737">
    <property type="term" value="C:cytoplasm"/>
    <property type="evidence" value="ECO:0007669"/>
    <property type="project" value="TreeGrafter"/>
</dbReference>
<dbReference type="Pfam" id="PF02230">
    <property type="entry name" value="Abhydrolase_2"/>
    <property type="match status" value="1"/>
</dbReference>
<dbReference type="eggNOG" id="KOG2112">
    <property type="taxonomic scope" value="Eukaryota"/>
</dbReference>
<dbReference type="PANTHER" id="PTHR10655">
    <property type="entry name" value="LYSOPHOSPHOLIPASE-RELATED"/>
    <property type="match status" value="1"/>
</dbReference>
<dbReference type="Gene3D" id="3.40.50.1820">
    <property type="entry name" value="alpha/beta hydrolase"/>
    <property type="match status" value="1"/>
</dbReference>
<evidence type="ECO:0000313" key="4">
    <source>
        <dbReference type="EMBL" id="ETV95067.1"/>
    </source>
</evidence>
<proteinExistence type="inferred from homology"/>
<keyword evidence="2" id="KW-0378">Hydrolase</keyword>
<protein>
    <recommendedName>
        <fullName evidence="3">Phospholipase/carboxylesterase/thioesterase domain-containing protein</fullName>
    </recommendedName>
</protein>
<name>A0A024TNZ1_9STRA</name>
<dbReference type="SUPFAM" id="SSF53474">
    <property type="entry name" value="alpha/beta-Hydrolases"/>
    <property type="match status" value="1"/>
</dbReference>
<dbReference type="PANTHER" id="PTHR10655:SF17">
    <property type="entry name" value="LYSOPHOSPHOLIPASE-LIKE PROTEIN 1"/>
    <property type="match status" value="1"/>
</dbReference>
<dbReference type="STRING" id="157072.A0A024TNZ1"/>
<evidence type="ECO:0000256" key="1">
    <source>
        <dbReference type="ARBA" id="ARBA00006499"/>
    </source>
</evidence>
<feature type="domain" description="Phospholipase/carboxylesterase/thioesterase" evidence="3">
    <location>
        <begin position="4"/>
        <end position="221"/>
    </location>
</feature>
<dbReference type="InterPro" id="IPR003140">
    <property type="entry name" value="PLipase/COase/thioEstase"/>
</dbReference>
<dbReference type="VEuPathDB" id="FungiDB:H310_11361"/>
<gene>
    <name evidence="4" type="ORF">H310_11361</name>
</gene>
<dbReference type="GeneID" id="20088411"/>
<comment type="similarity">
    <text evidence="1">Belongs to the AB hydrolase superfamily. AB hydrolase 2 family.</text>
</comment>
<sequence>MAPPSADRRGALVFLHGSGGNGDDMKEWLELIQVPGFNESFVELLKTRNVEVYTPTANVLPYPPCGNSLMHVWFTRQVNWNALGCGGAEDLHHTDVSMDAIANLVDSLEATHDFVVLGGFSMGGCLGLHALRRRWSTKVKGVFAMGSFLVSSSQVLTGDLRAKHLPVLMMHGTDDDVTRTEYGAATAKTLVARGVAAQFKTYEQTAHTVSGHELSDLYEWLVGLASSLQITNATKT</sequence>